<feature type="compositionally biased region" description="Basic and acidic residues" evidence="11">
    <location>
        <begin position="1025"/>
        <end position="1034"/>
    </location>
</feature>
<comment type="similarity">
    <text evidence="2">Belongs to the MnmG family.</text>
</comment>
<dbReference type="InterPro" id="IPR036188">
    <property type="entry name" value="FAD/NAD-bd_sf"/>
</dbReference>
<dbReference type="GO" id="GO:0050660">
    <property type="term" value="F:flavin adenine dinucleotide binding"/>
    <property type="evidence" value="ECO:0007669"/>
    <property type="project" value="InterPro"/>
</dbReference>
<dbReference type="Ensembl" id="ENSCMUT00000025801.2">
    <property type="protein sequence ID" value="ENSCMUP00000023994.2"/>
    <property type="gene ID" value="ENSCMUG00000014692.2"/>
</dbReference>
<comment type="function">
    <text evidence="6">Component of the GTPBP3-MTO1 complex that catalyzes the 5-taurinomethyluridine (taum(5)U) modification at the 34th wobble position (U34) of mitochondrial tRNAs (mt-tRNAs), which plays a role in mt-tRNA decoding and mitochondrial translation. Taum(5)U formation on mammalian mt-tRNA requires the presence of both GTPBP3-mediated GTPase activity and MTO1 catalytic activity.</text>
</comment>
<dbReference type="PANTHER" id="PTHR11806:SF0">
    <property type="entry name" value="PROTEIN MTO1 HOMOLOG, MITOCHONDRIAL"/>
    <property type="match status" value="1"/>
</dbReference>
<dbReference type="AlphaFoldDB" id="A0A8C3EVV6"/>
<evidence type="ECO:0000256" key="3">
    <source>
        <dbReference type="ARBA" id="ARBA00022630"/>
    </source>
</evidence>
<feature type="region of interest" description="Disordered" evidence="11">
    <location>
        <begin position="85"/>
        <end position="139"/>
    </location>
</feature>
<dbReference type="InterPro" id="IPR004416">
    <property type="entry name" value="MnmG"/>
</dbReference>
<gene>
    <name evidence="12" type="primary">MTO1</name>
</gene>
<proteinExistence type="inferred from homology"/>
<keyword evidence="3" id="KW-0285">Flavoprotein</keyword>
<reference evidence="12" key="2">
    <citation type="submission" date="2025-08" db="UniProtKB">
        <authorList>
            <consortium name="Ensembl"/>
        </authorList>
    </citation>
    <scope>IDENTIFICATION</scope>
</reference>
<keyword evidence="13" id="KW-1185">Reference proteome</keyword>
<feature type="compositionally biased region" description="Low complexity" evidence="11">
    <location>
        <begin position="55"/>
        <end position="65"/>
    </location>
</feature>
<evidence type="ECO:0000256" key="5">
    <source>
        <dbReference type="ARBA" id="ARBA00051247"/>
    </source>
</evidence>
<dbReference type="Gene3D" id="3.50.50.60">
    <property type="entry name" value="FAD/NAD(P)-binding domain"/>
    <property type="match status" value="2"/>
</dbReference>
<comment type="catalytic activity">
    <reaction evidence="5">
        <text>5,10-methylenetetrahydrofolate + uridine(34) in tRNA + taurine + GTP + A + H2O = 5-taurinomethyluridine(34) in tRNA + 7,8-dihydrofolate + GDP + AH2 + phosphate + H(+)</text>
        <dbReference type="Rhea" id="RHEA:83279"/>
        <dbReference type="Rhea" id="RHEA-COMP:11727"/>
        <dbReference type="Rhea" id="RHEA-COMP:11732"/>
        <dbReference type="ChEBI" id="CHEBI:12071"/>
        <dbReference type="ChEBI" id="CHEBI:13193"/>
        <dbReference type="ChEBI" id="CHEBI:15377"/>
        <dbReference type="ChEBI" id="CHEBI:15378"/>
        <dbReference type="ChEBI" id="CHEBI:17499"/>
        <dbReference type="ChEBI" id="CHEBI:37565"/>
        <dbReference type="ChEBI" id="CHEBI:43474"/>
        <dbReference type="ChEBI" id="CHEBI:57451"/>
        <dbReference type="ChEBI" id="CHEBI:58189"/>
        <dbReference type="ChEBI" id="CHEBI:65315"/>
        <dbReference type="ChEBI" id="CHEBI:87172"/>
        <dbReference type="ChEBI" id="CHEBI:507393"/>
    </reaction>
    <physiologicalReaction direction="left-to-right" evidence="5">
        <dbReference type="Rhea" id="RHEA:83280"/>
    </physiologicalReaction>
</comment>
<name>A0A8C3EVV6_CORMO</name>
<accession>A0A8C3EVV6</accession>
<evidence type="ECO:0000313" key="13">
    <source>
        <dbReference type="Proteomes" id="UP000694553"/>
    </source>
</evidence>
<dbReference type="InterPro" id="IPR002218">
    <property type="entry name" value="MnmG-rel"/>
</dbReference>
<dbReference type="OMA" id="CNPAMGG"/>
<reference evidence="13" key="1">
    <citation type="submission" date="2019-10" db="EMBL/GenBank/DDBJ databases">
        <title>Corvus moneduloides (New Caledonian crow) genome, bCorMon1, primary haplotype.</title>
        <authorList>
            <person name="Rutz C."/>
            <person name="Fungtammasan C."/>
            <person name="Mountcastle J."/>
            <person name="Formenti G."/>
            <person name="Chow W."/>
            <person name="Howe K."/>
            <person name="Steele M.P."/>
            <person name="Fernandes J."/>
            <person name="Gilbert M.T.P."/>
            <person name="Fedrigo O."/>
            <person name="Jarvis E.D."/>
            <person name="Gemmell N."/>
        </authorList>
    </citation>
    <scope>NUCLEOTIDE SEQUENCE [LARGE SCALE GENOMIC DNA]</scope>
</reference>
<dbReference type="SMART" id="SM01228">
    <property type="entry name" value="GIDA_assoc_3"/>
    <property type="match status" value="1"/>
</dbReference>
<dbReference type="SUPFAM" id="SSF51905">
    <property type="entry name" value="FAD/NAD(P)-binding domain"/>
    <property type="match status" value="1"/>
</dbReference>
<dbReference type="GO" id="GO:0070899">
    <property type="term" value="P:mitochondrial tRNA wobble uridine modification"/>
    <property type="evidence" value="ECO:0007669"/>
    <property type="project" value="UniProtKB-ARBA"/>
</dbReference>
<dbReference type="InterPro" id="IPR049312">
    <property type="entry name" value="GIDA_C_N"/>
</dbReference>
<dbReference type="InterPro" id="IPR044920">
    <property type="entry name" value="MnmG_C_subdom_sf"/>
</dbReference>
<evidence type="ECO:0000256" key="10">
    <source>
        <dbReference type="ARBA" id="ARBA00083348"/>
    </source>
</evidence>
<dbReference type="FunFam" id="1.10.150.570:FF:000001">
    <property type="entry name" value="tRNA uridine 5-carboxymethylaminomethyl modification enzyme MnmG"/>
    <property type="match status" value="1"/>
</dbReference>
<dbReference type="InterPro" id="IPR026904">
    <property type="entry name" value="MnmG_C"/>
</dbReference>
<sequence>MELKQPSLPRMAWTRCAITLFTRVAASDTSPRVRLSRDSTSRSRRASAAGGGRQAGAASAPSGTVGTLRGAAGALAAGALLRGVGSASAPPAAAPAGSSRAAGARRAGRPPRAGGPSVRGARRVAAPLGHSPATWPRAGLRAAPFPAPRPRGAAGRVSRLARAPLPPALSMAAVSSPHPQHGERAPARDGVPASGFSRVPLPGSAPPLRNETQRAGRRRGATRRCQVQPGTRKLRQQQPVCSLPPIRVERFPAPGRLLPPARGARAREHRHGPAFPAARGERTGGRGEALGPAAPARPCLSLRGGGAAAALPPPARAAGRAGPAAMFLRSGCRRLLLPPAPRPGHRQAGSEVGAAAAPRYDVVVIGGGHAGTEAAAAASRGGARTLLLTHRIGTIGEMSCNPSFGGIGKGHLMREVDALDGLCGRVCDRSGVHYKVLNRRKGPAVWGLRAQIDRGLYKENMQKEILNTPLLTVREASVEDLLLTEPEPGRPGKCQVTGVVLGDGSTVCARSVILTTGTFLRGMIHIGLEIHPAGRLGDQPAIGLAHTLEKLGFAVGRLKTGTPPRLAKDTIDFSGLEERAADNPPVPFSFLSKAVWIKPEDQLSCYLTRTNLKAQQIICDNLHLNNHVRETTRGPRYCPSLESKVLRFPNREHQVWLEPEGLESNIIYPQGMSMTLPPELQEQVIKSVPGLEKAKMLQPGYGVQYDFLDPRQLTTSLESRLVQRLFFAGQINGTTGYEEAAAQGVIAGINACLRVRGKPPFTVSRTEGYVGVLIDDLTTLGTSEPYRMFTSRVEFRMSLRPDNADARLTHRGFEEAGCVSQQRYKQAVKMRAALEDGIATLKSLQFSISKWSQLLPEVPISSNRRSPVSAFDILQYQDANMEILAKAVPEPLGKLAQWKELAERLKIEAAYEWCVVNQQQEIEEVRRDEALQLPDDLDYFAIDASLSAEVREKLDSNRPQTIGAVSRIPGITPAAIVNLLRFVKTNHRKTEKLKAGPQAGEYFPGKMYSDKAASQRPISAEFSEEETKFVKTPL</sequence>
<evidence type="ECO:0000256" key="7">
    <source>
        <dbReference type="ARBA" id="ARBA00061980"/>
    </source>
</evidence>
<dbReference type="PROSITE" id="PS01280">
    <property type="entry name" value="GIDA_1"/>
    <property type="match status" value="1"/>
</dbReference>
<dbReference type="FunFam" id="3.50.50.60:FF:000002">
    <property type="entry name" value="tRNA uridine 5-carboxymethylaminomethyl modification enzyme MnmG"/>
    <property type="match status" value="1"/>
</dbReference>
<evidence type="ECO:0000256" key="11">
    <source>
        <dbReference type="SAM" id="MobiDB-lite"/>
    </source>
</evidence>
<evidence type="ECO:0000256" key="2">
    <source>
        <dbReference type="ARBA" id="ARBA00007653"/>
    </source>
</evidence>
<dbReference type="InterPro" id="IPR020595">
    <property type="entry name" value="MnmG-rel_CS"/>
</dbReference>
<dbReference type="Pfam" id="PF13932">
    <property type="entry name" value="SAM_GIDA_C"/>
    <property type="match status" value="1"/>
</dbReference>
<evidence type="ECO:0000256" key="9">
    <source>
        <dbReference type="ARBA" id="ARBA00079308"/>
    </source>
</evidence>
<dbReference type="NCBIfam" id="TIGR00136">
    <property type="entry name" value="mnmG_gidA"/>
    <property type="match status" value="1"/>
</dbReference>
<evidence type="ECO:0000256" key="1">
    <source>
        <dbReference type="ARBA" id="ARBA00001974"/>
    </source>
</evidence>
<feature type="region of interest" description="Disordered" evidence="11">
    <location>
        <begin position="262"/>
        <end position="292"/>
    </location>
</feature>
<dbReference type="GO" id="GO:0005739">
    <property type="term" value="C:mitochondrion"/>
    <property type="evidence" value="ECO:0007669"/>
    <property type="project" value="GOC"/>
</dbReference>
<evidence type="ECO:0000256" key="6">
    <source>
        <dbReference type="ARBA" id="ARBA00056538"/>
    </source>
</evidence>
<dbReference type="InterPro" id="IPR040131">
    <property type="entry name" value="MnmG_N"/>
</dbReference>
<keyword evidence="4" id="KW-0274">FAD</keyword>
<dbReference type="FunFam" id="3.50.50.60:FF:000082">
    <property type="entry name" value="protein MTO1 homolog, mitochondrial isoform X1"/>
    <property type="match status" value="1"/>
</dbReference>
<dbReference type="Proteomes" id="UP000694553">
    <property type="component" value="Unassembled WGS sequence"/>
</dbReference>
<evidence type="ECO:0000256" key="4">
    <source>
        <dbReference type="ARBA" id="ARBA00022827"/>
    </source>
</evidence>
<feature type="region of interest" description="Disordered" evidence="11">
    <location>
        <begin position="173"/>
        <end position="238"/>
    </location>
</feature>
<dbReference type="HAMAP" id="MF_00129">
    <property type="entry name" value="MnmG_GidA"/>
    <property type="match status" value="1"/>
</dbReference>
<accession>A0A8U7NUN5</accession>
<protein>
    <recommendedName>
        <fullName evidence="8">5-taurinomethyluridine-[tRNA] synthase subunit MTO1, mitochondrial</fullName>
    </recommendedName>
    <alternativeName>
        <fullName evidence="9">Mitochondrial tRNA translation optimization 1</fullName>
    </alternativeName>
    <alternativeName>
        <fullName evidence="10">Protein MTO1 homolog, mitochondrial</fullName>
    </alternativeName>
</protein>
<dbReference type="PANTHER" id="PTHR11806">
    <property type="entry name" value="GLUCOSE INHIBITED DIVISION PROTEIN A"/>
    <property type="match status" value="1"/>
</dbReference>
<comment type="subunit">
    <text evidence="7">Homodimer; forms a dimer in the presence of potassium. Interacts with GTPBP3; forms the GTPBP3-MTO1 complex composed of homodimers of GTPBP3 and MTO1.</text>
</comment>
<dbReference type="GO" id="GO:0005829">
    <property type="term" value="C:cytosol"/>
    <property type="evidence" value="ECO:0007669"/>
    <property type="project" value="TreeGrafter"/>
</dbReference>
<evidence type="ECO:0000313" key="12">
    <source>
        <dbReference type="Ensembl" id="ENSCMUP00000023994.2"/>
    </source>
</evidence>
<feature type="region of interest" description="Disordered" evidence="11">
    <location>
        <begin position="1014"/>
        <end position="1034"/>
    </location>
</feature>
<dbReference type="Pfam" id="PF21680">
    <property type="entry name" value="GIDA_C_1st"/>
    <property type="match status" value="1"/>
</dbReference>
<feature type="region of interest" description="Disordered" evidence="11">
    <location>
        <begin position="27"/>
        <end position="65"/>
    </location>
</feature>
<evidence type="ECO:0000256" key="8">
    <source>
        <dbReference type="ARBA" id="ARBA00068446"/>
    </source>
</evidence>
<organism evidence="12 13">
    <name type="scientific">Corvus moneduloides</name>
    <name type="common">New Caledonian crow</name>
    <dbReference type="NCBI Taxonomy" id="1196302"/>
    <lineage>
        <taxon>Eukaryota</taxon>
        <taxon>Metazoa</taxon>
        <taxon>Chordata</taxon>
        <taxon>Craniata</taxon>
        <taxon>Vertebrata</taxon>
        <taxon>Euteleostomi</taxon>
        <taxon>Archelosauria</taxon>
        <taxon>Archosauria</taxon>
        <taxon>Dinosauria</taxon>
        <taxon>Saurischia</taxon>
        <taxon>Theropoda</taxon>
        <taxon>Coelurosauria</taxon>
        <taxon>Aves</taxon>
        <taxon>Neognathae</taxon>
        <taxon>Neoaves</taxon>
        <taxon>Telluraves</taxon>
        <taxon>Australaves</taxon>
        <taxon>Passeriformes</taxon>
        <taxon>Corvoidea</taxon>
        <taxon>Corvidae</taxon>
        <taxon>Corvus</taxon>
    </lineage>
</organism>
<feature type="compositionally biased region" description="Low complexity" evidence="11">
    <location>
        <begin position="85"/>
        <end position="127"/>
    </location>
</feature>
<dbReference type="InterPro" id="IPR047001">
    <property type="entry name" value="MnmG_C_subdom"/>
</dbReference>
<reference evidence="12" key="3">
    <citation type="submission" date="2025-09" db="UniProtKB">
        <authorList>
            <consortium name="Ensembl"/>
        </authorList>
    </citation>
    <scope>IDENTIFICATION</scope>
</reference>
<dbReference type="GO" id="GO:0030488">
    <property type="term" value="P:tRNA methylation"/>
    <property type="evidence" value="ECO:0007669"/>
    <property type="project" value="TreeGrafter"/>
</dbReference>
<dbReference type="Pfam" id="PF01134">
    <property type="entry name" value="GIDA"/>
    <property type="match status" value="1"/>
</dbReference>
<dbReference type="Gene3D" id="1.10.150.570">
    <property type="entry name" value="GidA associated domain, C-terminal subdomain"/>
    <property type="match status" value="1"/>
</dbReference>
<comment type="cofactor">
    <cofactor evidence="1">
        <name>FAD</name>
        <dbReference type="ChEBI" id="CHEBI:57692"/>
    </cofactor>
</comment>
<dbReference type="PROSITE" id="PS01281">
    <property type="entry name" value="GIDA_2"/>
    <property type="match status" value="1"/>
</dbReference>